<feature type="domain" description="AB hydrolase-1" evidence="3">
    <location>
        <begin position="21"/>
        <end position="283"/>
    </location>
</feature>
<evidence type="ECO:0000313" key="4">
    <source>
        <dbReference type="EMBL" id="GIE72976.1"/>
    </source>
</evidence>
<dbReference type="InterPro" id="IPR029058">
    <property type="entry name" value="AB_hydrolase_fold"/>
</dbReference>
<dbReference type="SUPFAM" id="SSF53474">
    <property type="entry name" value="alpha/beta-Hydrolases"/>
    <property type="match status" value="1"/>
</dbReference>
<sequence length="289" mass="30073">MIDVGDGSVWCEDTGGALPPVVLLHPGVGDSRIWDLVWARLAGRHRLIRYDVRGFGRSAPPDGRFSPLADLRRVLDGLAVGSALFVGCSMGGGSALDLALADPDRVRGMVLACPGISGAPPAQNPGGAAVARGSGGAAVARDPGGAEAARDPGDTATSRDAGGAAAGRDLADAPDSDDPAIFLEQGIARWAQAGRDPVVVEQLRSSVRFWLHWGDSLAEDGDAWSRLEDVTVPSVLLLGDLERPSFVPACVEAARRLPGCRLVRIPGADHFVPLRAPDVVVDALHSLQR</sequence>
<dbReference type="Pfam" id="PF12697">
    <property type="entry name" value="Abhydrolase_6"/>
    <property type="match status" value="1"/>
</dbReference>
<reference evidence="4 5" key="1">
    <citation type="submission" date="2021-01" db="EMBL/GenBank/DDBJ databases">
        <title>Whole genome shotgun sequence of Actinoplanes palleronii NBRC 14916.</title>
        <authorList>
            <person name="Komaki H."/>
            <person name="Tamura T."/>
        </authorList>
    </citation>
    <scope>NUCLEOTIDE SEQUENCE [LARGE SCALE GENOMIC DNA]</scope>
    <source>
        <strain evidence="4 5">NBRC 14916</strain>
    </source>
</reference>
<dbReference type="Gene3D" id="3.40.50.1820">
    <property type="entry name" value="alpha/beta hydrolase"/>
    <property type="match status" value="1"/>
</dbReference>
<protein>
    <recommendedName>
        <fullName evidence="3">AB hydrolase-1 domain-containing protein</fullName>
    </recommendedName>
</protein>
<evidence type="ECO:0000256" key="2">
    <source>
        <dbReference type="SAM" id="MobiDB-lite"/>
    </source>
</evidence>
<feature type="region of interest" description="Disordered" evidence="2">
    <location>
        <begin position="121"/>
        <end position="175"/>
    </location>
</feature>
<dbReference type="InterPro" id="IPR050266">
    <property type="entry name" value="AB_hydrolase_sf"/>
</dbReference>
<name>A0ABQ4BQM5_9ACTN</name>
<dbReference type="PANTHER" id="PTHR43798:SF31">
    <property type="entry name" value="AB HYDROLASE SUPERFAMILY PROTEIN YCLE"/>
    <property type="match status" value="1"/>
</dbReference>
<evidence type="ECO:0000259" key="3">
    <source>
        <dbReference type="Pfam" id="PF12697"/>
    </source>
</evidence>
<evidence type="ECO:0000313" key="5">
    <source>
        <dbReference type="Proteomes" id="UP000624709"/>
    </source>
</evidence>
<accession>A0ABQ4BQM5</accession>
<organism evidence="4 5">
    <name type="scientific">Actinoplanes palleronii</name>
    <dbReference type="NCBI Taxonomy" id="113570"/>
    <lineage>
        <taxon>Bacteria</taxon>
        <taxon>Bacillati</taxon>
        <taxon>Actinomycetota</taxon>
        <taxon>Actinomycetes</taxon>
        <taxon>Micromonosporales</taxon>
        <taxon>Micromonosporaceae</taxon>
        <taxon>Actinoplanes</taxon>
    </lineage>
</organism>
<dbReference type="PANTHER" id="PTHR43798">
    <property type="entry name" value="MONOACYLGLYCEROL LIPASE"/>
    <property type="match status" value="1"/>
</dbReference>
<dbReference type="EMBL" id="BOMS01000162">
    <property type="protein sequence ID" value="GIE72976.1"/>
    <property type="molecule type" value="Genomic_DNA"/>
</dbReference>
<evidence type="ECO:0000256" key="1">
    <source>
        <dbReference type="ARBA" id="ARBA00022801"/>
    </source>
</evidence>
<proteinExistence type="predicted"/>
<feature type="compositionally biased region" description="Low complexity" evidence="2">
    <location>
        <begin position="121"/>
        <end position="141"/>
    </location>
</feature>
<keyword evidence="1" id="KW-0378">Hydrolase</keyword>
<dbReference type="Proteomes" id="UP000624709">
    <property type="component" value="Unassembled WGS sequence"/>
</dbReference>
<keyword evidence="5" id="KW-1185">Reference proteome</keyword>
<dbReference type="RefSeq" id="WP_239165026.1">
    <property type="nucleotide sequence ID" value="NZ_BAAATY010000056.1"/>
</dbReference>
<gene>
    <name evidence="4" type="ORF">Apa02nite_090840</name>
</gene>
<dbReference type="InterPro" id="IPR000073">
    <property type="entry name" value="AB_hydrolase_1"/>
</dbReference>
<feature type="compositionally biased region" description="Low complexity" evidence="2">
    <location>
        <begin position="154"/>
        <end position="168"/>
    </location>
</feature>
<dbReference type="PRINTS" id="PR00111">
    <property type="entry name" value="ABHYDROLASE"/>
</dbReference>
<comment type="caution">
    <text evidence="4">The sequence shown here is derived from an EMBL/GenBank/DDBJ whole genome shotgun (WGS) entry which is preliminary data.</text>
</comment>